<evidence type="ECO:0000256" key="1">
    <source>
        <dbReference type="SAM" id="MobiDB-lite"/>
    </source>
</evidence>
<gene>
    <name evidence="2" type="ORF">QR680_016147</name>
</gene>
<evidence type="ECO:0000313" key="3">
    <source>
        <dbReference type="Proteomes" id="UP001175271"/>
    </source>
</evidence>
<dbReference type="EMBL" id="JAUCMV010000004">
    <property type="protein sequence ID" value="KAK0402103.1"/>
    <property type="molecule type" value="Genomic_DNA"/>
</dbReference>
<evidence type="ECO:0000313" key="2">
    <source>
        <dbReference type="EMBL" id="KAK0402103.1"/>
    </source>
</evidence>
<dbReference type="Gene3D" id="1.10.10.60">
    <property type="entry name" value="Homeodomain-like"/>
    <property type="match status" value="1"/>
</dbReference>
<feature type="compositionally biased region" description="Polar residues" evidence="1">
    <location>
        <begin position="216"/>
        <end position="226"/>
    </location>
</feature>
<reference evidence="2" key="1">
    <citation type="submission" date="2023-06" db="EMBL/GenBank/DDBJ databases">
        <title>Genomic analysis of the entomopathogenic nematode Steinernema hermaphroditum.</title>
        <authorList>
            <person name="Schwarz E.M."/>
            <person name="Heppert J.K."/>
            <person name="Baniya A."/>
            <person name="Schwartz H.T."/>
            <person name="Tan C.-H."/>
            <person name="Antoshechkin I."/>
            <person name="Sternberg P.W."/>
            <person name="Goodrich-Blair H."/>
            <person name="Dillman A.R."/>
        </authorList>
    </citation>
    <scope>NUCLEOTIDE SEQUENCE</scope>
    <source>
        <strain evidence="2">PS9179</strain>
        <tissue evidence="2">Whole animal</tissue>
    </source>
</reference>
<feature type="compositionally biased region" description="Polar residues" evidence="1">
    <location>
        <begin position="189"/>
        <end position="202"/>
    </location>
</feature>
<dbReference type="AlphaFoldDB" id="A0AA39HC54"/>
<evidence type="ECO:0008006" key="4">
    <source>
        <dbReference type="Google" id="ProtNLM"/>
    </source>
</evidence>
<proteinExistence type="predicted"/>
<keyword evidence="3" id="KW-1185">Reference proteome</keyword>
<comment type="caution">
    <text evidence="2">The sequence shown here is derived from an EMBL/GenBank/DDBJ whole genome shotgun (WGS) entry which is preliminary data.</text>
</comment>
<protein>
    <recommendedName>
        <fullName evidence="4">SPK domain-containing protein</fullName>
    </recommendedName>
</protein>
<organism evidence="2 3">
    <name type="scientific">Steinernema hermaphroditum</name>
    <dbReference type="NCBI Taxonomy" id="289476"/>
    <lineage>
        <taxon>Eukaryota</taxon>
        <taxon>Metazoa</taxon>
        <taxon>Ecdysozoa</taxon>
        <taxon>Nematoda</taxon>
        <taxon>Chromadorea</taxon>
        <taxon>Rhabditida</taxon>
        <taxon>Tylenchina</taxon>
        <taxon>Panagrolaimomorpha</taxon>
        <taxon>Strongyloidoidea</taxon>
        <taxon>Steinernematidae</taxon>
        <taxon>Steinernema</taxon>
    </lineage>
</organism>
<accession>A0AA39HC54</accession>
<name>A0AA39HC54_9BILA</name>
<sequence length="246" mass="27869">MGSRLPYSSEENTNMWKYIIRQLRLGNDSASKPMGFTIWQEYVKDNPRCGRSTASLQSHYRRQMHDQVRFANLPLDDILYLFRRTGRKMLESEKTHIEMQFKCRLRKEGNKWIADRLPSDPNLDISDTDNDETFVRQRSPPADQTGWLEVPLGIEHVGALSLDVPSTSASLDRVAQADLESDPRIVQKSPASVSRENNSEGNADSPANEDLEDSCANKTVTESQELSVIPVEDALNAMLDARNSKK</sequence>
<feature type="region of interest" description="Disordered" evidence="1">
    <location>
        <begin position="178"/>
        <end position="226"/>
    </location>
</feature>
<dbReference type="Proteomes" id="UP001175271">
    <property type="component" value="Unassembled WGS sequence"/>
</dbReference>